<evidence type="ECO:0000259" key="2">
    <source>
        <dbReference type="Pfam" id="PF04909"/>
    </source>
</evidence>
<proteinExistence type="predicted"/>
<reference evidence="3 4" key="1">
    <citation type="journal article" date="2019" name="Int. J. Syst. Evol. Microbiol.">
        <title>The Global Catalogue of Microorganisms (GCM) 10K type strain sequencing project: providing services to taxonomists for standard genome sequencing and annotation.</title>
        <authorList>
            <consortium name="The Broad Institute Genomics Platform"/>
            <consortium name="The Broad Institute Genome Sequencing Center for Infectious Disease"/>
            <person name="Wu L."/>
            <person name="Ma J."/>
        </authorList>
    </citation>
    <scope>NUCLEOTIDE SEQUENCE [LARGE SCALE GENOMIC DNA]</scope>
    <source>
        <strain evidence="3 4">JCM 14545</strain>
    </source>
</reference>
<evidence type="ECO:0000313" key="4">
    <source>
        <dbReference type="Proteomes" id="UP001501116"/>
    </source>
</evidence>
<dbReference type="InterPro" id="IPR032466">
    <property type="entry name" value="Metal_Hydrolase"/>
</dbReference>
<organism evidence="3 4">
    <name type="scientific">Amycolatopsis minnesotensis</name>
    <dbReference type="NCBI Taxonomy" id="337894"/>
    <lineage>
        <taxon>Bacteria</taxon>
        <taxon>Bacillati</taxon>
        <taxon>Actinomycetota</taxon>
        <taxon>Actinomycetes</taxon>
        <taxon>Pseudonocardiales</taxon>
        <taxon>Pseudonocardiaceae</taxon>
        <taxon>Amycolatopsis</taxon>
    </lineage>
</organism>
<evidence type="ECO:0000313" key="3">
    <source>
        <dbReference type="EMBL" id="GAA1959452.1"/>
    </source>
</evidence>
<name>A0ABN2QWR4_9PSEU</name>
<dbReference type="SUPFAM" id="SSF51556">
    <property type="entry name" value="Metallo-dependent hydrolases"/>
    <property type="match status" value="1"/>
</dbReference>
<keyword evidence="1" id="KW-0456">Lyase</keyword>
<dbReference type="Gene3D" id="3.20.20.140">
    <property type="entry name" value="Metal-dependent hydrolases"/>
    <property type="match status" value="1"/>
</dbReference>
<dbReference type="InterPro" id="IPR006680">
    <property type="entry name" value="Amidohydro-rel"/>
</dbReference>
<dbReference type="PANTHER" id="PTHR21240">
    <property type="entry name" value="2-AMINO-3-CARBOXYLMUCONATE-6-SEMIALDEHYDE DECARBOXYLASE"/>
    <property type="match status" value="1"/>
</dbReference>
<protein>
    <submittedName>
        <fullName evidence="3">Amidohydrolase family protein</fullName>
    </submittedName>
</protein>
<dbReference type="Proteomes" id="UP001501116">
    <property type="component" value="Unassembled WGS sequence"/>
</dbReference>
<dbReference type="Pfam" id="PF04909">
    <property type="entry name" value="Amidohydro_2"/>
    <property type="match status" value="1"/>
</dbReference>
<gene>
    <name evidence="3" type="ORF">GCM10009754_32440</name>
</gene>
<accession>A0ABN2QWR4</accession>
<evidence type="ECO:0000256" key="1">
    <source>
        <dbReference type="ARBA" id="ARBA00023239"/>
    </source>
</evidence>
<dbReference type="InterPro" id="IPR032465">
    <property type="entry name" value="ACMSD"/>
</dbReference>
<keyword evidence="4" id="KW-1185">Reference proteome</keyword>
<dbReference type="PANTHER" id="PTHR21240:SF30">
    <property type="entry name" value="AMIDOHYDROLASE-RELATED DOMAIN-CONTAINING PROTEIN-RELATED"/>
    <property type="match status" value="1"/>
</dbReference>
<feature type="domain" description="Amidohydrolase-related" evidence="2">
    <location>
        <begin position="28"/>
        <end position="320"/>
    </location>
</feature>
<comment type="caution">
    <text evidence="3">The sequence shown here is derived from an EMBL/GenBank/DDBJ whole genome shotgun (WGS) entry which is preliminary data.</text>
</comment>
<dbReference type="EMBL" id="BAAANN010000011">
    <property type="protein sequence ID" value="GAA1959452.1"/>
    <property type="molecule type" value="Genomic_DNA"/>
</dbReference>
<sequence length="328" mass="35971">MRTVHLIALEEAFAIPELQARFPVPKTDTAARWVEDWGKRLSDYTTYRLPEMDEHGIDIQVLSLTAPGIQGLTDARQAVTDARSANDHLAEVIAAHPDRFRGLAALPLQDPEAAVTELHRAVGALGLNGALVNDHTDGAYLDDPHYEPVWSALEDLGVPLYLHPGAPPTEPWRVLEGRPELRGPLWSWAAETGGHALRLIFGGVFDRHPRARVILGHLGEFLPFQLARLDSRYARQEHRALARKPSEYVGDNILITTSGVCSPAALAGAILAIGADAIMFAVDYPFEDTAEAVQFLERAPISDRDRAKIGHGNAERLLRLPTCHEVSA</sequence>